<name>A0A6J4TE82_9ACTN</name>
<dbReference type="Gene3D" id="3.20.20.10">
    <property type="entry name" value="Alanine racemase"/>
    <property type="match status" value="1"/>
</dbReference>
<dbReference type="GO" id="GO:0008721">
    <property type="term" value="F:D-serine ammonia-lyase activity"/>
    <property type="evidence" value="ECO:0007669"/>
    <property type="project" value="TreeGrafter"/>
</dbReference>
<dbReference type="PANTHER" id="PTHR28004:SF2">
    <property type="entry name" value="D-SERINE DEHYDRATASE"/>
    <property type="match status" value="1"/>
</dbReference>
<dbReference type="InterPro" id="IPR051466">
    <property type="entry name" value="D-amino_acid_metab_enzyme"/>
</dbReference>
<evidence type="ECO:0000313" key="2">
    <source>
        <dbReference type="EMBL" id="CAA9520375.1"/>
    </source>
</evidence>
<gene>
    <name evidence="2" type="ORF">AVDCRST_MAG13-3340</name>
</gene>
<reference evidence="2" key="1">
    <citation type="submission" date="2020-02" db="EMBL/GenBank/DDBJ databases">
        <authorList>
            <person name="Meier V. D."/>
        </authorList>
    </citation>
    <scope>NUCLEOTIDE SEQUENCE</scope>
    <source>
        <strain evidence="2">AVDCRST_MAG13</strain>
    </source>
</reference>
<dbReference type="Pfam" id="PF01168">
    <property type="entry name" value="Ala_racemase_N"/>
    <property type="match status" value="1"/>
</dbReference>
<sequence length="131" mass="13088">MSGPPTPHLALDEAALERNLAAMAARCAAAATALRPHVKGHKAPALAARQVARGAVGVAVSTVDEAAAMLGGGVGDVLLTTPPAPRRVEDVAALDGVACVVHGPEVVAELDAAAAARGRRIRVLLDVDVGQ</sequence>
<protein>
    <recommendedName>
        <fullName evidence="1">Alanine racemase N-terminal domain-containing protein</fullName>
    </recommendedName>
</protein>
<accession>A0A6J4TE82</accession>
<dbReference type="InterPro" id="IPR001608">
    <property type="entry name" value="Ala_racemase_N"/>
</dbReference>
<organism evidence="2">
    <name type="scientific">uncultured Solirubrobacteraceae bacterium</name>
    <dbReference type="NCBI Taxonomy" id="1162706"/>
    <lineage>
        <taxon>Bacteria</taxon>
        <taxon>Bacillati</taxon>
        <taxon>Actinomycetota</taxon>
        <taxon>Thermoleophilia</taxon>
        <taxon>Solirubrobacterales</taxon>
        <taxon>Solirubrobacteraceae</taxon>
        <taxon>environmental samples</taxon>
    </lineage>
</organism>
<feature type="non-terminal residue" evidence="2">
    <location>
        <position position="131"/>
    </location>
</feature>
<dbReference type="EMBL" id="CADCVO010000529">
    <property type="protein sequence ID" value="CAA9520375.1"/>
    <property type="molecule type" value="Genomic_DNA"/>
</dbReference>
<dbReference type="GO" id="GO:0036088">
    <property type="term" value="P:D-serine catabolic process"/>
    <property type="evidence" value="ECO:0007669"/>
    <property type="project" value="TreeGrafter"/>
</dbReference>
<dbReference type="SUPFAM" id="SSF51419">
    <property type="entry name" value="PLP-binding barrel"/>
    <property type="match status" value="1"/>
</dbReference>
<feature type="domain" description="Alanine racemase N-terminal" evidence="1">
    <location>
        <begin position="12"/>
        <end position="130"/>
    </location>
</feature>
<evidence type="ECO:0000259" key="1">
    <source>
        <dbReference type="Pfam" id="PF01168"/>
    </source>
</evidence>
<dbReference type="PANTHER" id="PTHR28004">
    <property type="entry name" value="ZGC:162816-RELATED"/>
    <property type="match status" value="1"/>
</dbReference>
<dbReference type="InterPro" id="IPR029066">
    <property type="entry name" value="PLP-binding_barrel"/>
</dbReference>
<dbReference type="AlphaFoldDB" id="A0A6J4TE82"/>
<proteinExistence type="predicted"/>